<evidence type="ECO:0000256" key="1">
    <source>
        <dbReference type="SAM" id="MobiDB-lite"/>
    </source>
</evidence>
<evidence type="ECO:0000313" key="3">
    <source>
        <dbReference type="EMBL" id="MBB1158430.1"/>
    </source>
</evidence>
<proteinExistence type="predicted"/>
<gene>
    <name evidence="3" type="ORF">H4281_35230</name>
</gene>
<feature type="region of interest" description="Disordered" evidence="1">
    <location>
        <begin position="1"/>
        <end position="67"/>
    </location>
</feature>
<dbReference type="EMBL" id="JACGZW010000013">
    <property type="protein sequence ID" value="MBB1158430.1"/>
    <property type="molecule type" value="Genomic_DNA"/>
</dbReference>
<dbReference type="InterPro" id="IPR050228">
    <property type="entry name" value="Carboxylesterase_BioH"/>
</dbReference>
<dbReference type="Proteomes" id="UP000526734">
    <property type="component" value="Unassembled WGS sequence"/>
</dbReference>
<feature type="compositionally biased region" description="Basic residues" evidence="1">
    <location>
        <begin position="14"/>
        <end position="40"/>
    </location>
</feature>
<feature type="compositionally biased region" description="Basic and acidic residues" evidence="1">
    <location>
        <begin position="1"/>
        <end position="13"/>
    </location>
</feature>
<accession>A0A7W3ZEE8</accession>
<feature type="compositionally biased region" description="Basic residues" evidence="1">
    <location>
        <begin position="54"/>
        <end position="65"/>
    </location>
</feature>
<sequence length="361" mass="38033">MGQRREDRAEHHRDQGHRRPGRPGFRRRRAAHRGRNRGRAGSRPAGRGPDPVPHHRVLPPRRRQGRSGLADLAHARQRPGPADAQARYGMSRVLHRVSVEGPTGRLSVLRTADDRPGVPLVLLHPINSAAVVWEDVAARLDRPVVAPDLRGHGNSGRTGPFTVEDGYVPDVLAVLDALGLDEAHLAGGSLGGTIGVALAALHPRRVRSVATFGSTLGTGVPAEAIAAMVRELEAAGTAGYFAGQVPEIVGREHRDSARVREVMAEAVGTRPTSVVAEILCGAFGADIRHLAGKVATAGIPVLAVAGTEDPTCPPAMSRELAEATGGAAKELDGTGHLPMLEETGQVADLLRDHLARAEGNS</sequence>
<dbReference type="GO" id="GO:0016787">
    <property type="term" value="F:hydrolase activity"/>
    <property type="evidence" value="ECO:0007669"/>
    <property type="project" value="UniProtKB-KW"/>
</dbReference>
<feature type="domain" description="AB hydrolase-1" evidence="2">
    <location>
        <begin position="119"/>
        <end position="218"/>
    </location>
</feature>
<evidence type="ECO:0000313" key="4">
    <source>
        <dbReference type="Proteomes" id="UP000526734"/>
    </source>
</evidence>
<dbReference type="PANTHER" id="PTHR43194:SF5">
    <property type="entry name" value="PIMELOYL-[ACYL-CARRIER PROTEIN] METHYL ESTER ESTERASE"/>
    <property type="match status" value="1"/>
</dbReference>
<dbReference type="InterPro" id="IPR000073">
    <property type="entry name" value="AB_hydrolase_1"/>
</dbReference>
<dbReference type="Gene3D" id="3.40.50.1820">
    <property type="entry name" value="alpha/beta hydrolase"/>
    <property type="match status" value="1"/>
</dbReference>
<dbReference type="AlphaFoldDB" id="A0A7W3ZEE8"/>
<keyword evidence="4" id="KW-1185">Reference proteome</keyword>
<evidence type="ECO:0000259" key="2">
    <source>
        <dbReference type="Pfam" id="PF00561"/>
    </source>
</evidence>
<name>A0A7W3ZEE8_9PSEU</name>
<dbReference type="InterPro" id="IPR029058">
    <property type="entry name" value="AB_hydrolase_fold"/>
</dbReference>
<protein>
    <submittedName>
        <fullName evidence="3">Alpha/beta fold hydrolase</fullName>
    </submittedName>
</protein>
<comment type="caution">
    <text evidence="3">The sequence shown here is derived from an EMBL/GenBank/DDBJ whole genome shotgun (WGS) entry which is preliminary data.</text>
</comment>
<organism evidence="3 4">
    <name type="scientific">Amycolatopsis dendrobii</name>
    <dbReference type="NCBI Taxonomy" id="2760662"/>
    <lineage>
        <taxon>Bacteria</taxon>
        <taxon>Bacillati</taxon>
        <taxon>Actinomycetota</taxon>
        <taxon>Actinomycetes</taxon>
        <taxon>Pseudonocardiales</taxon>
        <taxon>Pseudonocardiaceae</taxon>
        <taxon>Amycolatopsis</taxon>
    </lineage>
</organism>
<dbReference type="PRINTS" id="PR00111">
    <property type="entry name" value="ABHYDROLASE"/>
</dbReference>
<dbReference type="PANTHER" id="PTHR43194">
    <property type="entry name" value="HYDROLASE ALPHA/BETA FOLD FAMILY"/>
    <property type="match status" value="1"/>
</dbReference>
<keyword evidence="3" id="KW-0378">Hydrolase</keyword>
<dbReference type="SUPFAM" id="SSF53474">
    <property type="entry name" value="alpha/beta-Hydrolases"/>
    <property type="match status" value="1"/>
</dbReference>
<reference evidence="3 4" key="1">
    <citation type="submission" date="2020-08" db="EMBL/GenBank/DDBJ databases">
        <title>Amycolatopsis sp. nov. DR6-1 isolated from Dendrobium heterocarpum.</title>
        <authorList>
            <person name="Tedsree N."/>
            <person name="Kuncharoen N."/>
            <person name="Likhitwitayawuid K."/>
            <person name="Tanasupawat S."/>
        </authorList>
    </citation>
    <scope>NUCLEOTIDE SEQUENCE [LARGE SCALE GENOMIC DNA]</scope>
    <source>
        <strain evidence="3 4">DR6-1</strain>
    </source>
</reference>
<dbReference type="Pfam" id="PF00561">
    <property type="entry name" value="Abhydrolase_1"/>
    <property type="match status" value="1"/>
</dbReference>